<organism evidence="2 3">
    <name type="scientific">Methanothermobacter wolfeii</name>
    <name type="common">Methanobacterium wolfei</name>
    <dbReference type="NCBI Taxonomy" id="145261"/>
    <lineage>
        <taxon>Archaea</taxon>
        <taxon>Methanobacteriati</taxon>
        <taxon>Methanobacteriota</taxon>
        <taxon>Methanomada group</taxon>
        <taxon>Methanobacteria</taxon>
        <taxon>Methanobacteriales</taxon>
        <taxon>Methanobacteriaceae</taxon>
        <taxon>Methanothermobacter</taxon>
    </lineage>
</organism>
<dbReference type="RefSeq" id="WP_074359235.1">
    <property type="nucleotide sequence ID" value="NZ_CP194219.1"/>
</dbReference>
<keyword evidence="3" id="KW-1185">Reference proteome</keyword>
<feature type="transmembrane region" description="Helical" evidence="1">
    <location>
        <begin position="32"/>
        <end position="51"/>
    </location>
</feature>
<evidence type="ECO:0000313" key="3">
    <source>
        <dbReference type="Proteomes" id="UP001369247"/>
    </source>
</evidence>
<keyword evidence="1" id="KW-0472">Membrane</keyword>
<reference evidence="2 3" key="1">
    <citation type="submission" date="2023-12" db="EMBL/GenBank/DDBJ databases">
        <title>Phenotypic and Genomic Characterization of Methanothermobacter wolfeii Strain BSEL, a CO2-Capturing Archaeon with Minimal Nutrient Requirements.</title>
        <authorList>
            <person name="Ale Enriquez F."/>
            <person name="Ahring B.K."/>
        </authorList>
    </citation>
    <scope>NUCLEOTIDE SEQUENCE [LARGE SCALE GENOMIC DNA]</scope>
    <source>
        <strain evidence="2 3">BSEL-1</strain>
    </source>
</reference>
<evidence type="ECO:0000313" key="2">
    <source>
        <dbReference type="EMBL" id="MEJ8542908.1"/>
    </source>
</evidence>
<dbReference type="EMBL" id="JAXUHJ010000008">
    <property type="protein sequence ID" value="MEJ8542908.1"/>
    <property type="molecule type" value="Genomic_DNA"/>
</dbReference>
<comment type="caution">
    <text evidence="2">The sequence shown here is derived from an EMBL/GenBank/DDBJ whole genome shotgun (WGS) entry which is preliminary data.</text>
</comment>
<protein>
    <recommendedName>
        <fullName evidence="4">Transposase</fullName>
    </recommendedName>
</protein>
<dbReference type="Proteomes" id="UP001369247">
    <property type="component" value="Unassembled WGS sequence"/>
</dbReference>
<sequence length="75" mass="8537">MVEVNLPTNLILKICLKVIKNYGYKKGLSGSFWPFSLLPAHLMALLCWGWLGEGGWDVQFTPAALNRLHFFTQKN</sequence>
<keyword evidence="1" id="KW-1133">Transmembrane helix</keyword>
<keyword evidence="1" id="KW-0812">Transmembrane</keyword>
<name>A0ABU8TWX4_METWO</name>
<evidence type="ECO:0008006" key="4">
    <source>
        <dbReference type="Google" id="ProtNLM"/>
    </source>
</evidence>
<evidence type="ECO:0000256" key="1">
    <source>
        <dbReference type="SAM" id="Phobius"/>
    </source>
</evidence>
<gene>
    <name evidence="2" type="ORF">U2150_05320</name>
</gene>
<accession>A0ABU8TWX4</accession>
<proteinExistence type="predicted"/>